<organism evidence="2 3">
    <name type="scientific">Burkholderia multivorans</name>
    <dbReference type="NCBI Taxonomy" id="87883"/>
    <lineage>
        <taxon>Bacteria</taxon>
        <taxon>Pseudomonadati</taxon>
        <taxon>Pseudomonadota</taxon>
        <taxon>Betaproteobacteria</taxon>
        <taxon>Burkholderiales</taxon>
        <taxon>Burkholderiaceae</taxon>
        <taxon>Burkholderia</taxon>
        <taxon>Burkholderia cepacia complex</taxon>
    </lineage>
</organism>
<dbReference type="Proteomes" id="UP000238982">
    <property type="component" value="Unassembled WGS sequence"/>
</dbReference>
<evidence type="ECO:0000256" key="1">
    <source>
        <dbReference type="SAM" id="MobiDB-lite"/>
    </source>
</evidence>
<feature type="compositionally biased region" description="Basic and acidic residues" evidence="1">
    <location>
        <begin position="46"/>
        <end position="57"/>
    </location>
</feature>
<reference evidence="2 3" key="1">
    <citation type="submission" date="2018-03" db="EMBL/GenBank/DDBJ databases">
        <authorList>
            <person name="Keele B.F."/>
        </authorList>
    </citation>
    <scope>NUCLEOTIDE SEQUENCE [LARGE SCALE GENOMIC DNA]</scope>
    <source>
        <strain evidence="2 3">AU19729</strain>
    </source>
</reference>
<dbReference type="EMBL" id="PVGH01000093">
    <property type="protein sequence ID" value="PRF55902.1"/>
    <property type="molecule type" value="Genomic_DNA"/>
</dbReference>
<sequence length="118" mass="12455">MLGAIYTSRPNAASNTFGHPYPYLSGIRYSAPHRNDRVFHTSQDWSDDRGAASERGSRQVGRRGGDAPDGAGPMARSGRGNRARPCAIRVFLRGNGGTGAAGPTAIAWLAEPMKLSAA</sequence>
<comment type="caution">
    <text evidence="2">The sequence shown here is derived from an EMBL/GenBank/DDBJ whole genome shotgun (WGS) entry which is preliminary data.</text>
</comment>
<proteinExistence type="predicted"/>
<gene>
    <name evidence="2" type="ORF">C6Q15_24935</name>
</gene>
<evidence type="ECO:0000313" key="3">
    <source>
        <dbReference type="Proteomes" id="UP000238982"/>
    </source>
</evidence>
<accession>A0A2S9MDV0</accession>
<name>A0A2S9MDV0_9BURK</name>
<evidence type="ECO:0000313" key="2">
    <source>
        <dbReference type="EMBL" id="PRF55902.1"/>
    </source>
</evidence>
<dbReference type="AlphaFoldDB" id="A0A2S9MDV0"/>
<protein>
    <submittedName>
        <fullName evidence="2">Uncharacterized protein</fullName>
    </submittedName>
</protein>
<feature type="region of interest" description="Disordered" evidence="1">
    <location>
        <begin position="38"/>
        <end position="81"/>
    </location>
</feature>